<feature type="transmembrane region" description="Helical" evidence="6">
    <location>
        <begin position="267"/>
        <end position="287"/>
    </location>
</feature>
<feature type="transmembrane region" description="Helical" evidence="6">
    <location>
        <begin position="294"/>
        <end position="313"/>
    </location>
</feature>
<reference evidence="9" key="1">
    <citation type="submission" date="2016-10" db="EMBL/GenBank/DDBJ databases">
        <authorList>
            <person name="de Groot N.N."/>
        </authorList>
    </citation>
    <scope>NUCLEOTIDE SEQUENCE [LARGE SCALE GENOMIC DNA]</scope>
    <source>
        <strain evidence="9">DSM 12489</strain>
    </source>
</reference>
<dbReference type="GO" id="GO:0005886">
    <property type="term" value="C:plasma membrane"/>
    <property type="evidence" value="ECO:0007669"/>
    <property type="project" value="UniProtKB-SubCell"/>
</dbReference>
<dbReference type="PANTHER" id="PTHR42829:SF1">
    <property type="entry name" value="INORGANIC CARBON TRANSPORTER SUBUNIT DABB-RELATED"/>
    <property type="match status" value="1"/>
</dbReference>
<gene>
    <name evidence="8" type="primary">ndhF</name>
    <name evidence="8" type="ORF">Heshes_21530</name>
    <name evidence="9" type="ORF">SAMN04489725_1216</name>
</gene>
<dbReference type="InterPro" id="IPR003945">
    <property type="entry name" value="NU5C-like"/>
</dbReference>
<dbReference type="NCBIfam" id="NF006373">
    <property type="entry name" value="PRK08601.1"/>
    <property type="match status" value="1"/>
</dbReference>
<feature type="transmembrane region" description="Helical" evidence="6">
    <location>
        <begin position="42"/>
        <end position="62"/>
    </location>
</feature>
<feature type="transmembrane region" description="Helical" evidence="6">
    <location>
        <begin position="159"/>
        <end position="179"/>
    </location>
</feature>
<feature type="domain" description="NADH:quinone oxidoreductase/Mrp antiporter transmembrane" evidence="7">
    <location>
        <begin position="132"/>
        <end position="338"/>
    </location>
</feature>
<comment type="subcellular location">
    <subcellularLocation>
        <location evidence="1">Cell membrane</location>
        <topology evidence="1">Multi-pass membrane protein</topology>
    </subcellularLocation>
    <subcellularLocation>
        <location evidence="5">Membrane</location>
        <topology evidence="5">Multi-pass membrane protein</topology>
    </subcellularLocation>
</comment>
<dbReference type="AlphaFoldDB" id="A0A1H2XI46"/>
<feature type="transmembrane region" description="Helical" evidence="6">
    <location>
        <begin position="447"/>
        <end position="467"/>
    </location>
</feature>
<dbReference type="STRING" id="89784.SAMN04489725_1216"/>
<dbReference type="Pfam" id="PF00361">
    <property type="entry name" value="Proton_antipo_M"/>
    <property type="match status" value="1"/>
</dbReference>
<feature type="transmembrane region" description="Helical" evidence="6">
    <location>
        <begin position="74"/>
        <end position="93"/>
    </location>
</feature>
<evidence type="ECO:0000256" key="4">
    <source>
        <dbReference type="ARBA" id="ARBA00023136"/>
    </source>
</evidence>
<feature type="transmembrane region" description="Helical" evidence="6">
    <location>
        <begin position="234"/>
        <end position="255"/>
    </location>
</feature>
<protein>
    <submittedName>
        <fullName evidence="9">NAD(P)H-quinone oxidoreductase subunit 5</fullName>
    </submittedName>
    <submittedName>
        <fullName evidence="8">NADH-quinone oxidoreductase subunit 5</fullName>
    </submittedName>
</protein>
<evidence type="ECO:0000313" key="10">
    <source>
        <dbReference type="Proteomes" id="UP000182589"/>
    </source>
</evidence>
<reference evidence="10" key="2">
    <citation type="submission" date="2016-10" db="EMBL/GenBank/DDBJ databases">
        <authorList>
            <person name="Varghese N."/>
        </authorList>
    </citation>
    <scope>NUCLEOTIDE SEQUENCE [LARGE SCALE GENOMIC DNA]</scope>
    <source>
        <strain evidence="10">DSM 12489</strain>
    </source>
</reference>
<dbReference type="EMBL" id="FNOJ01000021">
    <property type="protein sequence ID" value="SDW92531.1"/>
    <property type="molecule type" value="Genomic_DNA"/>
</dbReference>
<keyword evidence="2 5" id="KW-0812">Transmembrane</keyword>
<dbReference type="Proteomes" id="UP000182589">
    <property type="component" value="Unassembled WGS sequence"/>
</dbReference>
<name>A0A1H2XI46_9BACL</name>
<dbReference type="GO" id="GO:0042773">
    <property type="term" value="P:ATP synthesis coupled electron transport"/>
    <property type="evidence" value="ECO:0007669"/>
    <property type="project" value="InterPro"/>
</dbReference>
<dbReference type="PRINTS" id="PR01434">
    <property type="entry name" value="NADHDHGNASE5"/>
</dbReference>
<feature type="transmembrane region" description="Helical" evidence="6">
    <location>
        <begin position="357"/>
        <end position="373"/>
    </location>
</feature>
<accession>A0A1H2XI46</accession>
<dbReference type="GO" id="GO:0003954">
    <property type="term" value="F:NADH dehydrogenase activity"/>
    <property type="evidence" value="ECO:0007669"/>
    <property type="project" value="TreeGrafter"/>
</dbReference>
<proteinExistence type="predicted"/>
<feature type="transmembrane region" description="Helical" evidence="6">
    <location>
        <begin position="129"/>
        <end position="147"/>
    </location>
</feature>
<feature type="transmembrane region" description="Helical" evidence="6">
    <location>
        <begin position="105"/>
        <end position="123"/>
    </location>
</feature>
<dbReference type="InterPro" id="IPR001750">
    <property type="entry name" value="ND/Mrp_TM"/>
</dbReference>
<evidence type="ECO:0000259" key="7">
    <source>
        <dbReference type="Pfam" id="PF00361"/>
    </source>
</evidence>
<dbReference type="Proteomes" id="UP001157137">
    <property type="component" value="Unassembled WGS sequence"/>
</dbReference>
<feature type="transmembrane region" description="Helical" evidence="6">
    <location>
        <begin position="408"/>
        <end position="427"/>
    </location>
</feature>
<evidence type="ECO:0000256" key="6">
    <source>
        <dbReference type="SAM" id="Phobius"/>
    </source>
</evidence>
<organism evidence="9 10">
    <name type="scientific">Alicyclobacillus hesperidum</name>
    <dbReference type="NCBI Taxonomy" id="89784"/>
    <lineage>
        <taxon>Bacteria</taxon>
        <taxon>Bacillati</taxon>
        <taxon>Bacillota</taxon>
        <taxon>Bacilli</taxon>
        <taxon>Bacillales</taxon>
        <taxon>Alicyclobacillaceae</taxon>
        <taxon>Alicyclobacillus</taxon>
    </lineage>
</organism>
<dbReference type="EMBL" id="BSRA01000012">
    <property type="protein sequence ID" value="GLV14469.1"/>
    <property type="molecule type" value="Genomic_DNA"/>
</dbReference>
<dbReference type="GO" id="GO:0015990">
    <property type="term" value="P:electron transport coupled proton transport"/>
    <property type="evidence" value="ECO:0007669"/>
    <property type="project" value="TreeGrafter"/>
</dbReference>
<dbReference type="GO" id="GO:0008137">
    <property type="term" value="F:NADH dehydrogenase (ubiquinone) activity"/>
    <property type="evidence" value="ECO:0007669"/>
    <property type="project" value="InterPro"/>
</dbReference>
<evidence type="ECO:0000313" key="9">
    <source>
        <dbReference type="EMBL" id="SDW92531.1"/>
    </source>
</evidence>
<evidence type="ECO:0000256" key="3">
    <source>
        <dbReference type="ARBA" id="ARBA00022989"/>
    </source>
</evidence>
<feature type="transmembrane region" description="Helical" evidence="6">
    <location>
        <begin position="199"/>
        <end position="222"/>
    </location>
</feature>
<evidence type="ECO:0000256" key="2">
    <source>
        <dbReference type="ARBA" id="ARBA00022692"/>
    </source>
</evidence>
<keyword evidence="10" id="KW-1185">Reference proteome</keyword>
<dbReference type="RefSeq" id="WP_074693678.1">
    <property type="nucleotide sequence ID" value="NZ_BSRA01000012.1"/>
</dbReference>
<dbReference type="PANTHER" id="PTHR42829">
    <property type="entry name" value="NADH-UBIQUINONE OXIDOREDUCTASE CHAIN 5"/>
    <property type="match status" value="1"/>
</dbReference>
<evidence type="ECO:0000256" key="1">
    <source>
        <dbReference type="ARBA" id="ARBA00004651"/>
    </source>
</evidence>
<feature type="transmembrane region" description="Helical" evidence="6">
    <location>
        <begin position="12"/>
        <end position="30"/>
    </location>
</feature>
<evidence type="ECO:0000256" key="5">
    <source>
        <dbReference type="RuleBase" id="RU000320"/>
    </source>
</evidence>
<keyword evidence="3 6" id="KW-1133">Transmembrane helix</keyword>
<evidence type="ECO:0000313" key="8">
    <source>
        <dbReference type="EMBL" id="GLV14469.1"/>
    </source>
</evidence>
<keyword evidence="4 6" id="KW-0472">Membrane</keyword>
<sequence>MFIHDMQQWMLPIWLGTWVIAGSTGLMTACMDKKIGFVRWHVAALLLPVLAAVAGLLLRAIGITMGPWRTDGTGWLMGLYIALLGMVIQRFAIRYLQGDRHYGRYFGWLTWTTGAASIVWMSRTLWMEVASWAAMDAGLVALIALAWESAPVRAVTKVTISRLAISAMAMAIACLWYGLAAHSGDIAIALAHVNRLPPIVRMGVALLLVLAAIVQAGGWPFGRWLLESAVTPTPVSAIMHAGVVNAGGLLLARWAPLLSASGPWPHGVLLVLAWLSVGLGSGILLVHVDYKRQLIASTMAQMGLMLMQCAIGAYDAAMIHLILHGLFKATLFLRSGDALPRPEQALAGPRSTKPSSALWPAIFGAMFALVYFAVDPHAWVRALSALMLGAGVSLVARQARWTQEGRLLGLATVLIAAVISEGLRAWLAHTVRHLAPGIQAYAVTMVWPIAAVALLAMLGLVGVLITARPDAGIVTRIYLWLVHLGEPRPIAMETHPHHLHRFEQEAALR</sequence>
<reference evidence="8" key="3">
    <citation type="submission" date="2023-02" db="EMBL/GenBank/DDBJ databases">
        <title>Proposal of a novel subspecies: Alicyclobacillus hesperidum subspecies aegle.</title>
        <authorList>
            <person name="Goto K."/>
            <person name="Fujii T."/>
            <person name="Yasui K."/>
            <person name="Mochida K."/>
            <person name="Kato-Tanaka Y."/>
            <person name="Morohoshi S."/>
            <person name="An S.Y."/>
            <person name="Kasai H."/>
            <person name="Yokota A."/>
        </authorList>
    </citation>
    <scope>NUCLEOTIDE SEQUENCE</scope>
    <source>
        <strain evidence="8">DSM 12766</strain>
    </source>
</reference>